<dbReference type="Proteomes" id="UP000694680">
    <property type="component" value="Chromosome 6"/>
</dbReference>
<dbReference type="InterPro" id="IPR000477">
    <property type="entry name" value="RT_dom"/>
</dbReference>
<evidence type="ECO:0000313" key="4">
    <source>
        <dbReference type="Ensembl" id="ENSGWIP00000049918.1"/>
    </source>
</evidence>
<organism evidence="4 5">
    <name type="scientific">Gouania willdenowi</name>
    <name type="common">Blunt-snouted clingfish</name>
    <name type="synonym">Lepadogaster willdenowi</name>
    <dbReference type="NCBI Taxonomy" id="441366"/>
    <lineage>
        <taxon>Eukaryota</taxon>
        <taxon>Metazoa</taxon>
        <taxon>Chordata</taxon>
        <taxon>Craniata</taxon>
        <taxon>Vertebrata</taxon>
        <taxon>Euteleostomi</taxon>
        <taxon>Actinopterygii</taxon>
        <taxon>Neopterygii</taxon>
        <taxon>Teleostei</taxon>
        <taxon>Neoteleostei</taxon>
        <taxon>Acanthomorphata</taxon>
        <taxon>Ovalentaria</taxon>
        <taxon>Blenniimorphae</taxon>
        <taxon>Blenniiformes</taxon>
        <taxon>Gobiesocoidei</taxon>
        <taxon>Gobiesocidae</taxon>
        <taxon>Gobiesocinae</taxon>
        <taxon>Gouania</taxon>
    </lineage>
</organism>
<dbReference type="Pfam" id="PF00078">
    <property type="entry name" value="RVT_1"/>
    <property type="match status" value="1"/>
</dbReference>
<dbReference type="CDD" id="cd01650">
    <property type="entry name" value="RT_nLTR_like"/>
    <property type="match status" value="1"/>
</dbReference>
<protein>
    <recommendedName>
        <fullName evidence="3">Reverse transcriptase domain-containing protein</fullName>
    </recommendedName>
</protein>
<name>A0A8C5HSE9_GOUWI</name>
<dbReference type="InterPro" id="IPR043502">
    <property type="entry name" value="DNA/RNA_pol_sf"/>
</dbReference>
<dbReference type="PANTHER" id="PTHR47510:SF3">
    <property type="entry name" value="ENDO_EXONUCLEASE_PHOSPHATASE DOMAIN-CONTAINING PROTEIN"/>
    <property type="match status" value="1"/>
</dbReference>
<reference evidence="4" key="3">
    <citation type="submission" date="2025-09" db="UniProtKB">
        <authorList>
            <consortium name="Ensembl"/>
        </authorList>
    </citation>
    <scope>IDENTIFICATION</scope>
</reference>
<feature type="domain" description="Reverse transcriptase" evidence="3">
    <location>
        <begin position="318"/>
        <end position="584"/>
    </location>
</feature>
<keyword evidence="2" id="KW-1133">Transmembrane helix</keyword>
<dbReference type="GO" id="GO:0008168">
    <property type="term" value="F:methyltransferase activity"/>
    <property type="evidence" value="ECO:0007669"/>
    <property type="project" value="InterPro"/>
</dbReference>
<sequence length="737" mass="83407">MLISGDFNHATLDKTLTAFHQYVDCNTRGNRTLDLMYANVKDAYSAIPLPALGKADHNLVLIKPHYTPKVRRSQITTRSFRKWSPEAEQALKDCFETTDWDVLQESHNDNMEEMVDCTTDYINFCMDVVVPVRSVRCFANNKPWITSDIKGLLNQKKEAFRDGDTQELKRIQKELRVQLREGKEQYRRKIEQRMQNNSMREVWEGMKTITGCSSKKGAPIEADVERANQLNQFFNRFDLPAPTSTATPTHLTPQAISSTEEDTSPPPLTSPTITAAQVCGELRRLRPGKATGPDGVSPRLLKTCAQELGHPLQRIFNLSLGQGRVPQLWKTSCIIPVPKKPHPGEPNDFRPVALTSHVMKTMERLLLHHLRPQTHHALDPLQFAYREKVGVEDAIIFLLHRSLSHLDRGSGAVRITFLDFSSAFNTIQPLLLRHKLSEMGVGSDLVAWITDYLTGRPQYVRLGDCRSDTVTSNTGAPQGTVLSPVLFTLYTSDFQYNSELCHVQKFADDTAIVGCIKSGQEEEYRELIQDFVTWCDSNHLLLNATKTKEMVVDFRRTRPHLEPVNIKGDCVEVVHTYKYLGVQLDDKLDWTANTEALCRKGQSRLYFLRRLASFNICKKLLQIFYQSVVASALMYAVVCWGGSLKKKDAGRLDKLVRKASSVVGTELDSLTSVAEKRTLNRLLSIIDNPHHPLHSAISRQRSSFSDRLLSLSCSTDRLRKSFLPHAMRLFNNSGGGR</sequence>
<dbReference type="PROSITE" id="PS50878">
    <property type="entry name" value="RT_POL"/>
    <property type="match status" value="1"/>
</dbReference>
<evidence type="ECO:0000256" key="2">
    <source>
        <dbReference type="SAM" id="Phobius"/>
    </source>
</evidence>
<dbReference type="AlphaFoldDB" id="A0A8C5HSE9"/>
<dbReference type="GO" id="GO:0016706">
    <property type="term" value="F:2-oxoglutarate-dependent dioxygenase activity"/>
    <property type="evidence" value="ECO:0007669"/>
    <property type="project" value="InterPro"/>
</dbReference>
<reference evidence="4" key="2">
    <citation type="submission" date="2025-08" db="UniProtKB">
        <authorList>
            <consortium name="Ensembl"/>
        </authorList>
    </citation>
    <scope>IDENTIFICATION</scope>
</reference>
<evidence type="ECO:0000313" key="5">
    <source>
        <dbReference type="Proteomes" id="UP000694680"/>
    </source>
</evidence>
<accession>A0A8C5HSE9</accession>
<dbReference type="SUPFAM" id="SSF56672">
    <property type="entry name" value="DNA/RNA polymerases"/>
    <property type="match status" value="1"/>
</dbReference>
<keyword evidence="5" id="KW-1185">Reference proteome</keyword>
<proteinExistence type="predicted"/>
<evidence type="ECO:0000259" key="3">
    <source>
        <dbReference type="PROSITE" id="PS50878"/>
    </source>
</evidence>
<dbReference type="Pfam" id="PF09004">
    <property type="entry name" value="ALKBH8_N"/>
    <property type="match status" value="1"/>
</dbReference>
<feature type="compositionally biased region" description="Polar residues" evidence="1">
    <location>
        <begin position="242"/>
        <end position="256"/>
    </location>
</feature>
<keyword evidence="2" id="KW-0472">Membrane</keyword>
<keyword evidence="2" id="KW-0812">Transmembrane</keyword>
<dbReference type="Ensembl" id="ENSGWIT00000053935.1">
    <property type="protein sequence ID" value="ENSGWIP00000049918.1"/>
    <property type="gene ID" value="ENSGWIG00000024331.1"/>
</dbReference>
<evidence type="ECO:0000256" key="1">
    <source>
        <dbReference type="SAM" id="MobiDB-lite"/>
    </source>
</evidence>
<reference evidence="4" key="1">
    <citation type="submission" date="2020-06" db="EMBL/GenBank/DDBJ databases">
        <authorList>
            <consortium name="Wellcome Sanger Institute Data Sharing"/>
        </authorList>
    </citation>
    <scope>NUCLEOTIDE SEQUENCE [LARGE SCALE GENOMIC DNA]</scope>
</reference>
<feature type="region of interest" description="Disordered" evidence="1">
    <location>
        <begin position="239"/>
        <end position="271"/>
    </location>
</feature>
<dbReference type="InterPro" id="IPR015095">
    <property type="entry name" value="AlkB_hom8_N"/>
</dbReference>
<dbReference type="PANTHER" id="PTHR47510">
    <property type="entry name" value="REVERSE TRANSCRIPTASE DOMAIN-CONTAINING PROTEIN"/>
    <property type="match status" value="1"/>
</dbReference>
<feature type="transmembrane region" description="Helical" evidence="2">
    <location>
        <begin position="623"/>
        <end position="644"/>
    </location>
</feature>